<dbReference type="Proteomes" id="UP000006334">
    <property type="component" value="Unassembled WGS sequence"/>
</dbReference>
<dbReference type="OrthoDB" id="8696437at2"/>
<dbReference type="GO" id="GO:0016158">
    <property type="term" value="F:inositol hexakisphosphate 3-phosphatase activity"/>
    <property type="evidence" value="ECO:0007669"/>
    <property type="project" value="InterPro"/>
</dbReference>
<organism evidence="3 4">
    <name type="scientific">Aliiglaciecola lipolytica E3</name>
    <dbReference type="NCBI Taxonomy" id="1127673"/>
    <lineage>
        <taxon>Bacteria</taxon>
        <taxon>Pseudomonadati</taxon>
        <taxon>Pseudomonadota</taxon>
        <taxon>Gammaproteobacteria</taxon>
        <taxon>Alteromonadales</taxon>
        <taxon>Alteromonadaceae</taxon>
        <taxon>Aliiglaciecola</taxon>
    </lineage>
</organism>
<dbReference type="InterPro" id="IPR003431">
    <property type="entry name" value="B-propeller_Phytase"/>
</dbReference>
<evidence type="ECO:0000313" key="4">
    <source>
        <dbReference type="Proteomes" id="UP000006334"/>
    </source>
</evidence>
<evidence type="ECO:0000256" key="1">
    <source>
        <dbReference type="SAM" id="SignalP"/>
    </source>
</evidence>
<dbReference type="STRING" id="1127673.GLIP_1287"/>
<dbReference type="InterPro" id="IPR011042">
    <property type="entry name" value="6-blade_b-propeller_TolB-like"/>
</dbReference>
<keyword evidence="1" id="KW-0732">Signal</keyword>
<dbReference type="RefSeq" id="WP_008843745.1">
    <property type="nucleotide sequence ID" value="NZ_BAEN01000025.1"/>
</dbReference>
<sequence>MKNINKLSLSLIAIGLMGSFYATAQNSVLSVSPVLETRSHFADAQGNFTDVDDPAIWIHPTNKAKSIVVTTLKKGGLDVYDLAGKLIQFVPPAPAPACADTQAECDNKGGRFNNADIIYDFKLNGKNTDIVVVSDRGLDKLAIYSIVSDAKGTRLVDVTAANGPLIFATNQDEINEGLTAYGLAAVKTDKSMAFVSQNSTTAIEQLELFDDGKGKVNYRSMTRMNFPSLFTLPNGKVWTPCADDDGEAPHFEGMVADTAHGFLYLAQEDVGIWKADLKNPANSQEWQLVAKVKKYGVPYSRTWDAGEEEYICKLDFAKDPGYGSDKLLADAEGLTIYDGGNGKGYLLASSQGNNTVAVYDRDGDNQFVNSFTVADGEIDGVNETDGMMVVNVNLGGRFDQGMLVMQDGQNKGPKPSADDARENSNFKYVAWRDIASKLNLPVDTKDMTRK</sequence>
<dbReference type="EMBL" id="BAEN01000025">
    <property type="protein sequence ID" value="GAC13928.1"/>
    <property type="molecule type" value="Genomic_DNA"/>
</dbReference>
<keyword evidence="4" id="KW-1185">Reference proteome</keyword>
<name>K6YBB6_9ALTE</name>
<dbReference type="Gene3D" id="2.120.10.30">
    <property type="entry name" value="TolB, C-terminal domain"/>
    <property type="match status" value="1"/>
</dbReference>
<dbReference type="SUPFAM" id="SSF50956">
    <property type="entry name" value="Thermostable phytase (3-phytase)"/>
    <property type="match status" value="1"/>
</dbReference>
<gene>
    <name evidence="3" type="ORF">GLIP_1287</name>
</gene>
<comment type="caution">
    <text evidence="3">The sequence shown here is derived from an EMBL/GenBank/DDBJ whole genome shotgun (WGS) entry which is preliminary data.</text>
</comment>
<feature type="chain" id="PRO_5003897341" evidence="1">
    <location>
        <begin position="25"/>
        <end position="450"/>
    </location>
</feature>
<reference evidence="3 4" key="1">
    <citation type="journal article" date="2017" name="Antonie Van Leeuwenhoek">
        <title>Rhizobium rhizosphaerae sp. nov., a novel species isolated from rice rhizosphere.</title>
        <authorList>
            <person name="Zhao J.J."/>
            <person name="Zhang J."/>
            <person name="Zhang R.J."/>
            <person name="Zhang C.W."/>
            <person name="Yin H.Q."/>
            <person name="Zhang X.X."/>
        </authorList>
    </citation>
    <scope>NUCLEOTIDE SEQUENCE [LARGE SCALE GENOMIC DNA]</scope>
    <source>
        <strain evidence="3 4">E3</strain>
    </source>
</reference>
<dbReference type="PROSITE" id="PS51662">
    <property type="entry name" value="BP_PHYTASE"/>
    <property type="match status" value="1"/>
</dbReference>
<feature type="signal peptide" evidence="1">
    <location>
        <begin position="1"/>
        <end position="24"/>
    </location>
</feature>
<dbReference type="Pfam" id="PF02333">
    <property type="entry name" value="Phytase"/>
    <property type="match status" value="2"/>
</dbReference>
<evidence type="ECO:0000259" key="2">
    <source>
        <dbReference type="PROSITE" id="PS51662"/>
    </source>
</evidence>
<protein>
    <submittedName>
        <fullName evidence="3">Phytase</fullName>
    </submittedName>
</protein>
<proteinExistence type="predicted"/>
<dbReference type="AlphaFoldDB" id="K6YBB6"/>
<evidence type="ECO:0000313" key="3">
    <source>
        <dbReference type="EMBL" id="GAC13928.1"/>
    </source>
</evidence>
<feature type="domain" description="BPP" evidence="2">
    <location>
        <begin position="21"/>
        <end position="438"/>
    </location>
</feature>
<dbReference type="eggNOG" id="COG4247">
    <property type="taxonomic scope" value="Bacteria"/>
</dbReference>
<accession>K6YBB6</accession>